<reference evidence="1" key="1">
    <citation type="submission" date="2024-03" db="EMBL/GenBank/DDBJ databases">
        <title>Novel Streptomyces species of biotechnological and ecological value are a feature of Machair soil.</title>
        <authorList>
            <person name="Prole J.R."/>
            <person name="Goodfellow M."/>
            <person name="Allenby N."/>
            <person name="Ward A.C."/>
        </authorList>
    </citation>
    <scope>NUCLEOTIDE SEQUENCE</scope>
    <source>
        <strain evidence="1">MS1.AVA.4</strain>
    </source>
</reference>
<evidence type="ECO:0000313" key="1">
    <source>
        <dbReference type="EMBL" id="MEJ8660004.1"/>
    </source>
</evidence>
<gene>
    <name evidence="1" type="ORF">WKI58_26335</name>
</gene>
<protein>
    <submittedName>
        <fullName evidence="1">CAP domain-containing protein</fullName>
    </submittedName>
</protein>
<comment type="caution">
    <text evidence="1">The sequence shown here is derived from an EMBL/GenBank/DDBJ whole genome shotgun (WGS) entry which is preliminary data.</text>
</comment>
<name>A0ACC6QNS3_9ACTN</name>
<dbReference type="Proteomes" id="UP001375539">
    <property type="component" value="Unassembled WGS sequence"/>
</dbReference>
<sequence>MGRHRRKNRAAVPVRTGLLGVSAAMAVGAVAVAAGLLPGSEVFTGGSEKTSAQQVREARSGDLNALGGASATPSERPSASMSRGAEGAAKSSKGLSSTSSKPSPSASATPTKQKPAPKAPEAKRPAAPEAKAPAKRTTAPERRFKPLPTKPPRTHAPVGSGESAAEAEVLALVNQERAKAGCSPVRPKASLASLADRFSSDMAARGFFDHTDPDGDTPWDRASQAGVGGLGGENIARGQADARTVMNSWMNSDGHRANILNCEYRTLGVGVSFAEGGPWWTQDFGY</sequence>
<proteinExistence type="predicted"/>
<keyword evidence="2" id="KW-1185">Reference proteome</keyword>
<accession>A0ACC6QNS3</accession>
<dbReference type="EMBL" id="JBBKAI010000002">
    <property type="protein sequence ID" value="MEJ8660004.1"/>
    <property type="molecule type" value="Genomic_DNA"/>
</dbReference>
<evidence type="ECO:0000313" key="2">
    <source>
        <dbReference type="Proteomes" id="UP001375539"/>
    </source>
</evidence>
<organism evidence="1 2">
    <name type="scientific">Streptomyces pratisoli</name>
    <dbReference type="NCBI Taxonomy" id="3139917"/>
    <lineage>
        <taxon>Bacteria</taxon>
        <taxon>Bacillati</taxon>
        <taxon>Actinomycetota</taxon>
        <taxon>Actinomycetes</taxon>
        <taxon>Kitasatosporales</taxon>
        <taxon>Streptomycetaceae</taxon>
        <taxon>Streptomyces</taxon>
    </lineage>
</organism>